<dbReference type="SUPFAM" id="SSF103515">
    <property type="entry name" value="Autotransporter"/>
    <property type="match status" value="1"/>
</dbReference>
<organism evidence="4 5">
    <name type="scientific">Sphingomonas colocasiae</name>
    <dbReference type="NCBI Taxonomy" id="1848973"/>
    <lineage>
        <taxon>Bacteria</taxon>
        <taxon>Pseudomonadati</taxon>
        <taxon>Pseudomonadota</taxon>
        <taxon>Alphaproteobacteria</taxon>
        <taxon>Sphingomonadales</taxon>
        <taxon>Sphingomonadaceae</taxon>
        <taxon>Sphingomonas</taxon>
    </lineage>
</organism>
<keyword evidence="1 2" id="KW-0732">Signal</keyword>
<dbReference type="RefSeq" id="WP_222993869.1">
    <property type="nucleotide sequence ID" value="NZ_JAINVV010000016.1"/>
</dbReference>
<dbReference type="SUPFAM" id="SSF51126">
    <property type="entry name" value="Pectin lyase-like"/>
    <property type="match status" value="6"/>
</dbReference>
<evidence type="ECO:0000313" key="5">
    <source>
        <dbReference type="Proteomes" id="UP000706039"/>
    </source>
</evidence>
<dbReference type="InterPro" id="IPR012332">
    <property type="entry name" value="Autotransporter_pectin_lyase_C"/>
</dbReference>
<reference evidence="4 5" key="1">
    <citation type="submission" date="2021-08" db="EMBL/GenBank/DDBJ databases">
        <authorList>
            <person name="Tuo L."/>
        </authorList>
    </citation>
    <scope>NUCLEOTIDE SEQUENCE [LARGE SCALE GENOMIC DNA]</scope>
    <source>
        <strain evidence="4 5">JCM 31229</strain>
    </source>
</reference>
<dbReference type="PANTHER" id="PTHR35037">
    <property type="entry name" value="C-TERMINAL REGION OF AIDA-LIKE PROTEIN"/>
    <property type="match status" value="1"/>
</dbReference>
<feature type="signal peptide" evidence="2">
    <location>
        <begin position="1"/>
        <end position="41"/>
    </location>
</feature>
<feature type="domain" description="Autotransporter" evidence="3">
    <location>
        <begin position="3095"/>
        <end position="3368"/>
    </location>
</feature>
<feature type="chain" id="PRO_5045168410" evidence="2">
    <location>
        <begin position="42"/>
        <end position="3368"/>
    </location>
</feature>
<dbReference type="InterPro" id="IPR051551">
    <property type="entry name" value="Autotransporter_adhesion"/>
</dbReference>
<sequence>MAESISNAKVVRAGFRRHRNRLCLGTALTLASLAIAGPAFAASPADGCTPTNTPVNGQTVTCTGAVTTGVIAEASTGVTVDVLPDATIIPPGGPAIWLGGGADLNLGVRSVTGNEGVDSYAVLLGNGATVMLDGTIRGRGGITGPTQGSGSTGLSGAYITLNAGSQIVTNGSALNAAIDGRAGGNTYLVDGAIRATGTSGQGIRPGNGDIVTIGSTGSITTLSGDTSTAIDGFGKTGVTVLTGVGSLIELHGIGKGIELGGNADVTVAGTIRSHGDAAISNSSGGGGVSVGANSTVRLLGGAQIVTGNSGGLGNGGAGGTGITTFVSGAPSNSEVIVDGLIDTQRGQGIFGGIGDTLTVGATGRITTRGTARSLFYNTQTSVGNGTLTIDIGGNVEQLGTASALFISASRAQGETVETPVTANVTIREGGRLHAAANVAYAQDDGAGTYPEVIDKLVVAGTVSRGGVGVAISLSDGADRVTFMPTYTLVGDVDGGTDPASAVEIDTFALDGGQGTSATFDFGATQIRNFEAGEKLGAGTWTLTGDSSGLNGIFAVKQGRLTVNGVMTGTGVDVASGATLGGSGAFSGAGSIANGGILLGSAGSDLGFGSLILNPTSQINVTLGAPSKTALFKVDGALTLDGQLNVTNGGGFAFGTYRLFDHGGALTNNGLTIQTLPQGFNPGDWAIGTGTTGQVNLIVAGGPGEQYWDGPNTTPGNIANGQGDSGIWNAGSTNWTNQAGSINAPWARGIAVFGPCPGNACSTGNGGYTVTVDAAGVLARGLRVLGLPLTLSGGRVTLASDARIDVNQSQNGSGSISTAGIIHATGDLIKGGAGSFLSTGQTRVDGGLTVEQGVMSASGASGAITVGGAVTVGGTGTDTFPTRLVATAGAKLTSAGGSVAGAANSASSIFIQFGGTWDAGDNAIDVGASGKGVLRVYSNFINEVSEIKASEIVLGRNAGGNGLLQIWGDDSNAILTMASIRGGVGGGSVEFDNQSSTSAYVFSPLLGGNLSTSFLSGVTTLRGLNDYTGGTLVDGGKLFLDGANLPGTAVTVQRGTLGGAGTFGGAVSFAAANTILQGSAGQVLNMGALALGSGTAINVTLGAPSTSALFNVTGALTLDGLLNVTNGGGFALGRYRLFDHGGALTNNGLTIQTLPQGFNPGDWTIDTATAGQVTLAVAQGPGEQYWDGSNQSPGNVANGRGGTGTWNAANTNWTNQAGNINAPWAGQSAIFARTTNGLNSTVTVVGPQAFTGLRFLSGSSYDIVAGANGTLVATGGQAAVTVEQAAQAYTGIVITAPISGTGGIDKKGAGSLVLRGAHSYTGGTTVSEGALYIGNGFGSGSIVGEVVTRGGATANAEGGEIVYFSNSSAGSASFTNNGASAAGARAGLTAFYEDATAANATIVNIGNTVAGGIGGGNFDQPFEYGGATAFYEDSNGGTAMITNRGGTVAGAYGGGVGFAENASAGNATVINDGSGTAGAFGGATVFIGEASAANATLIANAGTGGGGGGGIVFAEDTQGGTATIKVYGNGALDISPHAGGGIAVGSIEGTGLVLLGTGTLTVGGNDASTSFAGAMMNGGLYGGTGGGLTKVGTGTLTFAGTGGYSGATMISGGTLLVDGALSATSGTTVSSGASLGGGGTIAGATLIADGGALLGRTGVDLGLASLALNPTSLVRASLGAPSGAALFNVTGGLTLDGLLEVSDGGGFTYGAYRLFDYGGAFTDNGLTIQSLPQGFNPGDWSIDTGTGGQVNLIVAAGPGEQYWDGTNLSPGNIANGRGGTATWNASSTNWTNQAGSINAPWAGGIAVFGPCPNNACVNGSGTSPSYTVTVDAAGVSATGLRTLNVPVTLDGGTITLADDARIDVNQPTSSATATLNGRGVIHATGDLIKGGLGSFFFTGQTQVDGGLTVEQGVMMATEAAATLNVAGAITVGGAGTDAFPTRLLASGGAKMTSAGGSVGAAANTAGSIFIQRGGSWDAGANAIDVGASGVGVLRVYSSLITAISEIKASEIVLGRNAGGNGKLQIWGDDGNGIVTATAVRGGVGGGSVEFDNRNSTNLAFAPLMTGNLSATFLSGVTTLKGVNDYSGATLVNGGKLFLDGANLTGSAVTVQRGTLGGAGTITGPVSFAAASTILQGSAGQLLDMGSLVLGSGTAINVTLGAPSNSALFNVTGGLTLDGLLNVTDGGGFTYGAYRLFDHGGALIDNGLTIQSLPAGFNPGDWTIDTATVGQVTLNVIQGDGNQYWDGANMAPGGVANGRGGSGVWNATNTNWTNQANTINAPWAGQQAVFKAAGASMVTIEGNQTVTGLRFMSGADYSLVAGAAGGLTLSGAVQMVLDQQGADSTTARIAAPLTGSGGLVKSGAGTLILSGANSYAGGTTVAAGTLRIGDGGASGSVTGDIVNQGVLVFDRSDTFGFGGAISGAGSLVKAGAGTMTLTGAATHGGGTMVSAGILRIGAGGSLGGGATISAGATLAFDRADPLTHGGAIGGAGNLVKAGAGTLTLSGNSGGFTGSTAVQAGTLDLAGTLGGALSVSSGGTLTGGGTASGAVSIASGGTLAGRSGTTLSMGSLTLADGAVIDAALGAPGGNGLFAVAGNLVLDGTLNVSDAGGYGLGVYRLFDYGGALTDNGLAIGQRPQADSTVTTVQTGQANQVNLVVAAKTGPDFVQFWNGTTTSPTGSVVGGGGTWTAGPLTNWTNANGSASHGWNGGFAVFQGTAGVVTAEAGVSAQGMQFAADGYRLAGGPVTLAAPGMTVVRVGDGSLGGGAWRATVSAALTGASGLEKQDLGTLILTGANDYAGGTHIAAGTLQIGDGGATGSVAGDIANDGRLVFNRSDTIDFGGVISGGGALVKTGAGTLRLTGTSSYTGATQVDAGTLNVNGSIAASAVTVASGATLAGSGTVGTTTVAGTIAPGNSAGTLTIAGNYTQLAGSTYAYEPGDLIRVTGTAVIQGGRVQAANVAGASYRLGDRSAILTAQGGRSGAGYAGVDLASPLSQPFLTLGLTYDANSVYLQAVRNGVSFESTGLTFNQRAAARGIDGLTAANPLYTAMANVADLATARTGFDAASGEIHASLKGMLLDDGRHVRDAVQGRLAQTAGEDGAGLWAQAVGSWGDWDGDGNAARLDRSIMGLLLGVDTDLGGGWRGGVTAGYSRSKADASARASHAEADSVHAGAYIGGRWGGTSVQAGAALAWHDVSTRRSIGFTGFTETARADYDARGLQVFAEAGHRIALGDAGIEPFAGLAHARLRTSAFTEAGGAAALNARRQTESASWSTLGVRGDAPLGEGTLLYGSIGWRHALSGRLPAADLSFGSGTAFTVLGTPLDKDAALVTAGARFALGKRATAGIGYTGAIGSAASDHGVRATVSFRF</sequence>
<dbReference type="Pfam" id="PF12951">
    <property type="entry name" value="PATR"/>
    <property type="match status" value="10"/>
</dbReference>
<dbReference type="Gene3D" id="2.160.20.20">
    <property type="match status" value="2"/>
</dbReference>
<dbReference type="InterPro" id="IPR011050">
    <property type="entry name" value="Pectin_lyase_fold/virulence"/>
</dbReference>
<dbReference type="InterPro" id="IPR005546">
    <property type="entry name" value="Autotransporte_beta"/>
</dbReference>
<evidence type="ECO:0000256" key="1">
    <source>
        <dbReference type="ARBA" id="ARBA00022729"/>
    </source>
</evidence>
<dbReference type="NCBIfam" id="TIGR02601">
    <property type="entry name" value="autotrns_rpt"/>
    <property type="match status" value="7"/>
</dbReference>
<dbReference type="PANTHER" id="PTHR35037:SF3">
    <property type="entry name" value="C-TERMINAL REGION OF AIDA-LIKE PROTEIN"/>
    <property type="match status" value="1"/>
</dbReference>
<dbReference type="Proteomes" id="UP000706039">
    <property type="component" value="Unassembled WGS sequence"/>
</dbReference>
<proteinExistence type="predicted"/>
<protein>
    <submittedName>
        <fullName evidence="4">Autotransporter-associated beta strand repeat-containing protein</fullName>
    </submittedName>
</protein>
<dbReference type="PROSITE" id="PS51208">
    <property type="entry name" value="AUTOTRANSPORTER"/>
    <property type="match status" value="1"/>
</dbReference>
<evidence type="ECO:0000259" key="3">
    <source>
        <dbReference type="PROSITE" id="PS51208"/>
    </source>
</evidence>
<dbReference type="Gene3D" id="2.40.128.130">
    <property type="entry name" value="Autotransporter beta-domain"/>
    <property type="match status" value="1"/>
</dbReference>
<gene>
    <name evidence="4" type="ORF">K7G82_28720</name>
</gene>
<accession>A0ABS7PYY0</accession>
<evidence type="ECO:0000313" key="4">
    <source>
        <dbReference type="EMBL" id="MBY8826321.1"/>
    </source>
</evidence>
<dbReference type="SMART" id="SM00869">
    <property type="entry name" value="Autotransporter"/>
    <property type="match status" value="1"/>
</dbReference>
<evidence type="ECO:0000256" key="2">
    <source>
        <dbReference type="SAM" id="SignalP"/>
    </source>
</evidence>
<name>A0ABS7PYY0_9SPHN</name>
<dbReference type="InterPro" id="IPR036709">
    <property type="entry name" value="Autotransporte_beta_dom_sf"/>
</dbReference>
<dbReference type="InterPro" id="IPR013425">
    <property type="entry name" value="Autotrns_rpt"/>
</dbReference>
<comment type="caution">
    <text evidence="4">The sequence shown here is derived from an EMBL/GenBank/DDBJ whole genome shotgun (WGS) entry which is preliminary data.</text>
</comment>
<keyword evidence="5" id="KW-1185">Reference proteome</keyword>
<dbReference type="EMBL" id="JAINVV010000016">
    <property type="protein sequence ID" value="MBY8826321.1"/>
    <property type="molecule type" value="Genomic_DNA"/>
</dbReference>